<sequence length="64" mass="7247">MPPKRTDKTATPRPTGGRVTRALMACGFCGQDERTVWLVRGICVECRKEIEEEEKRAIPATFRP</sequence>
<evidence type="ECO:0000313" key="2">
    <source>
        <dbReference type="Proteomes" id="UP001597023"/>
    </source>
</evidence>
<proteinExistence type="predicted"/>
<reference evidence="2" key="1">
    <citation type="journal article" date="2019" name="Int. J. Syst. Evol. Microbiol.">
        <title>The Global Catalogue of Microorganisms (GCM) 10K type strain sequencing project: providing services to taxonomists for standard genome sequencing and annotation.</title>
        <authorList>
            <consortium name="The Broad Institute Genomics Platform"/>
            <consortium name="The Broad Institute Genome Sequencing Center for Infectious Disease"/>
            <person name="Wu L."/>
            <person name="Ma J."/>
        </authorList>
    </citation>
    <scope>NUCLEOTIDE SEQUENCE [LARGE SCALE GENOMIC DNA]</scope>
    <source>
        <strain evidence="2">CGMCC 4.7400</strain>
    </source>
</reference>
<evidence type="ECO:0000313" key="1">
    <source>
        <dbReference type="EMBL" id="MFD0316391.1"/>
    </source>
</evidence>
<dbReference type="RefSeq" id="WP_381610971.1">
    <property type="nucleotide sequence ID" value="NZ_JBHTEB010000001.1"/>
</dbReference>
<keyword evidence="2" id="KW-1185">Reference proteome</keyword>
<organism evidence="1 2">
    <name type="scientific">Streptomyces flavalbus</name>
    <dbReference type="NCBI Taxonomy" id="2665155"/>
    <lineage>
        <taxon>Bacteria</taxon>
        <taxon>Bacillati</taxon>
        <taxon>Actinomycetota</taxon>
        <taxon>Actinomycetes</taxon>
        <taxon>Kitasatosporales</taxon>
        <taxon>Streptomycetaceae</taxon>
        <taxon>Streptomyces</taxon>
    </lineage>
</organism>
<comment type="caution">
    <text evidence="1">The sequence shown here is derived from an EMBL/GenBank/DDBJ whole genome shotgun (WGS) entry which is preliminary data.</text>
</comment>
<gene>
    <name evidence="1" type="ORF">ACFQZ6_19660</name>
</gene>
<dbReference type="EMBL" id="JBHTEB010000001">
    <property type="protein sequence ID" value="MFD0316391.1"/>
    <property type="molecule type" value="Genomic_DNA"/>
</dbReference>
<protein>
    <submittedName>
        <fullName evidence="1">Uncharacterized protein</fullName>
    </submittedName>
</protein>
<name>A0ABW2WAG5_9ACTN</name>
<dbReference type="Proteomes" id="UP001597023">
    <property type="component" value="Unassembled WGS sequence"/>
</dbReference>
<accession>A0ABW2WAG5</accession>